<feature type="domain" description="DUF668" evidence="2">
    <location>
        <begin position="400"/>
        <end position="484"/>
    </location>
</feature>
<dbReference type="AlphaFoldDB" id="A0A7I4F4L6"/>
<feature type="region of interest" description="Disordered" evidence="1">
    <location>
        <begin position="611"/>
        <end position="653"/>
    </location>
</feature>
<dbReference type="KEGG" id="ppp:112291383"/>
<dbReference type="GO" id="GO:0045927">
    <property type="term" value="P:positive regulation of growth"/>
    <property type="evidence" value="ECO:0007669"/>
    <property type="project" value="InterPro"/>
</dbReference>
<evidence type="ECO:0000313" key="4">
    <source>
        <dbReference type="EnsemblPlants" id="Pp3c14_4570V3.2"/>
    </source>
</evidence>
<dbReference type="Pfam" id="PF11961">
    <property type="entry name" value="DUF3475"/>
    <property type="match status" value="1"/>
</dbReference>
<proteinExistence type="predicted"/>
<dbReference type="Proteomes" id="UP000006727">
    <property type="component" value="Chromosome 14"/>
</dbReference>
<accession>A0A7I4F4L6</accession>
<dbReference type="RefSeq" id="XP_024394480.1">
    <property type="nucleotide sequence ID" value="XM_024538712.2"/>
</dbReference>
<evidence type="ECO:0000256" key="1">
    <source>
        <dbReference type="SAM" id="MobiDB-lite"/>
    </source>
</evidence>
<feature type="region of interest" description="Disordered" evidence="1">
    <location>
        <begin position="667"/>
        <end position="716"/>
    </location>
</feature>
<evidence type="ECO:0008006" key="6">
    <source>
        <dbReference type="Google" id="ProtNLM"/>
    </source>
</evidence>
<feature type="compositionally biased region" description="Polar residues" evidence="1">
    <location>
        <begin position="672"/>
        <end position="684"/>
    </location>
</feature>
<dbReference type="InterPro" id="IPR007700">
    <property type="entry name" value="DUF668"/>
</dbReference>
<dbReference type="Gramene" id="Pp3c14_4570V3.3">
    <property type="protein sequence ID" value="Pp3c14_4570V3.3"/>
    <property type="gene ID" value="Pp3c14_4570"/>
</dbReference>
<feature type="compositionally biased region" description="Polar residues" evidence="1">
    <location>
        <begin position="636"/>
        <end position="648"/>
    </location>
</feature>
<dbReference type="RefSeq" id="XP_024394482.1">
    <property type="nucleotide sequence ID" value="XM_024538714.2"/>
</dbReference>
<evidence type="ECO:0000259" key="2">
    <source>
        <dbReference type="Pfam" id="PF05003"/>
    </source>
</evidence>
<feature type="compositionally biased region" description="Basic and acidic residues" evidence="1">
    <location>
        <begin position="685"/>
        <end position="716"/>
    </location>
</feature>
<keyword evidence="5" id="KW-1185">Reference proteome</keyword>
<dbReference type="RefSeq" id="XP_024394481.1">
    <property type="nucleotide sequence ID" value="XM_024538713.2"/>
</dbReference>
<dbReference type="Pfam" id="PF05003">
    <property type="entry name" value="DUF668"/>
    <property type="match status" value="1"/>
</dbReference>
<evidence type="ECO:0000313" key="5">
    <source>
        <dbReference type="Proteomes" id="UP000006727"/>
    </source>
</evidence>
<organism evidence="4 5">
    <name type="scientific">Physcomitrium patens</name>
    <name type="common">Spreading-leaved earth moss</name>
    <name type="synonym">Physcomitrella patens</name>
    <dbReference type="NCBI Taxonomy" id="3218"/>
    <lineage>
        <taxon>Eukaryota</taxon>
        <taxon>Viridiplantae</taxon>
        <taxon>Streptophyta</taxon>
        <taxon>Embryophyta</taxon>
        <taxon>Bryophyta</taxon>
        <taxon>Bryophytina</taxon>
        <taxon>Bryopsida</taxon>
        <taxon>Funariidae</taxon>
        <taxon>Funariales</taxon>
        <taxon>Funariaceae</taxon>
        <taxon>Physcomitrium</taxon>
    </lineage>
</organism>
<reference evidence="4 5" key="2">
    <citation type="journal article" date="2018" name="Plant J.">
        <title>The Physcomitrella patens chromosome-scale assembly reveals moss genome structure and evolution.</title>
        <authorList>
            <person name="Lang D."/>
            <person name="Ullrich K.K."/>
            <person name="Murat F."/>
            <person name="Fuchs J."/>
            <person name="Jenkins J."/>
            <person name="Haas F.B."/>
            <person name="Piednoel M."/>
            <person name="Gundlach H."/>
            <person name="Van Bel M."/>
            <person name="Meyberg R."/>
            <person name="Vives C."/>
            <person name="Morata J."/>
            <person name="Symeonidi A."/>
            <person name="Hiss M."/>
            <person name="Muchero W."/>
            <person name="Kamisugi Y."/>
            <person name="Saleh O."/>
            <person name="Blanc G."/>
            <person name="Decker E.L."/>
            <person name="van Gessel N."/>
            <person name="Grimwood J."/>
            <person name="Hayes R.D."/>
            <person name="Graham S.W."/>
            <person name="Gunter L.E."/>
            <person name="McDaniel S.F."/>
            <person name="Hoernstein S.N.W."/>
            <person name="Larsson A."/>
            <person name="Li F.W."/>
            <person name="Perroud P.F."/>
            <person name="Phillips J."/>
            <person name="Ranjan P."/>
            <person name="Rokshar D.S."/>
            <person name="Rothfels C.J."/>
            <person name="Schneider L."/>
            <person name="Shu S."/>
            <person name="Stevenson D.W."/>
            <person name="Thummler F."/>
            <person name="Tillich M."/>
            <person name="Villarreal Aguilar J.C."/>
            <person name="Widiez T."/>
            <person name="Wong G.K."/>
            <person name="Wymore A."/>
            <person name="Zhang Y."/>
            <person name="Zimmer A.D."/>
            <person name="Quatrano R.S."/>
            <person name="Mayer K.F.X."/>
            <person name="Goodstein D."/>
            <person name="Casacuberta J.M."/>
            <person name="Vandepoele K."/>
            <person name="Reski R."/>
            <person name="Cuming A.C."/>
            <person name="Tuskan G.A."/>
            <person name="Maumus F."/>
            <person name="Salse J."/>
            <person name="Schmutz J."/>
            <person name="Rensing S.A."/>
        </authorList>
    </citation>
    <scope>NUCLEOTIDE SEQUENCE [LARGE SCALE GENOMIC DNA]</scope>
    <source>
        <strain evidence="4 5">cv. Gransden 2004</strain>
    </source>
</reference>
<protein>
    <recommendedName>
        <fullName evidence="6">DUF668 domain-containing protein</fullName>
    </recommendedName>
</protein>
<feature type="domain" description="DUF3475" evidence="3">
    <location>
        <begin position="172"/>
        <end position="228"/>
    </location>
</feature>
<dbReference type="EMBL" id="ABEU02000014">
    <property type="status" value="NOT_ANNOTATED_CDS"/>
    <property type="molecule type" value="Genomic_DNA"/>
</dbReference>
<dbReference type="InterPro" id="IPR021864">
    <property type="entry name" value="DUF3475"/>
</dbReference>
<reference evidence="4 5" key="1">
    <citation type="journal article" date="2008" name="Science">
        <title>The Physcomitrella genome reveals evolutionary insights into the conquest of land by plants.</title>
        <authorList>
            <person name="Rensing S."/>
            <person name="Lang D."/>
            <person name="Zimmer A."/>
            <person name="Terry A."/>
            <person name="Salamov A."/>
            <person name="Shapiro H."/>
            <person name="Nishiyama T."/>
            <person name="Perroud P.-F."/>
            <person name="Lindquist E."/>
            <person name="Kamisugi Y."/>
            <person name="Tanahashi T."/>
            <person name="Sakakibara K."/>
            <person name="Fujita T."/>
            <person name="Oishi K."/>
            <person name="Shin-I T."/>
            <person name="Kuroki Y."/>
            <person name="Toyoda A."/>
            <person name="Suzuki Y."/>
            <person name="Hashimoto A."/>
            <person name="Yamaguchi K."/>
            <person name="Sugano A."/>
            <person name="Kohara Y."/>
            <person name="Fujiyama A."/>
            <person name="Anterola A."/>
            <person name="Aoki S."/>
            <person name="Ashton N."/>
            <person name="Barbazuk W.B."/>
            <person name="Barker E."/>
            <person name="Bennetzen J."/>
            <person name="Bezanilla M."/>
            <person name="Blankenship R."/>
            <person name="Cho S.H."/>
            <person name="Dutcher S."/>
            <person name="Estelle M."/>
            <person name="Fawcett J.A."/>
            <person name="Gundlach H."/>
            <person name="Hanada K."/>
            <person name="Heyl A."/>
            <person name="Hicks K.A."/>
            <person name="Hugh J."/>
            <person name="Lohr M."/>
            <person name="Mayer K."/>
            <person name="Melkozernov A."/>
            <person name="Murata T."/>
            <person name="Nelson D."/>
            <person name="Pils B."/>
            <person name="Prigge M."/>
            <person name="Reiss B."/>
            <person name="Renner T."/>
            <person name="Rombauts S."/>
            <person name="Rushton P."/>
            <person name="Sanderfoot A."/>
            <person name="Schween G."/>
            <person name="Shiu S.-H."/>
            <person name="Stueber K."/>
            <person name="Theodoulou F.L."/>
            <person name="Tu H."/>
            <person name="Van de Peer Y."/>
            <person name="Verrier P.J."/>
            <person name="Waters E."/>
            <person name="Wood A."/>
            <person name="Yang L."/>
            <person name="Cove D."/>
            <person name="Cuming A."/>
            <person name="Hasebe M."/>
            <person name="Lucas S."/>
            <person name="Mishler D.B."/>
            <person name="Reski R."/>
            <person name="Grigoriev I."/>
            <person name="Quatrano R.S."/>
            <person name="Boore J.L."/>
        </authorList>
    </citation>
    <scope>NUCLEOTIDE SEQUENCE [LARGE SCALE GENOMIC DNA]</scope>
    <source>
        <strain evidence="4 5">cv. Gransden 2004</strain>
    </source>
</reference>
<dbReference type="OrthoDB" id="2020544at2759"/>
<feature type="compositionally biased region" description="Basic and acidic residues" evidence="1">
    <location>
        <begin position="565"/>
        <end position="579"/>
    </location>
</feature>
<reference evidence="4" key="3">
    <citation type="submission" date="2020-12" db="UniProtKB">
        <authorList>
            <consortium name="EnsemblPlants"/>
        </authorList>
    </citation>
    <scope>IDENTIFICATION</scope>
</reference>
<dbReference type="GeneID" id="112291383"/>
<dbReference type="InterPro" id="IPR045021">
    <property type="entry name" value="PSI1/2/3"/>
</dbReference>
<dbReference type="Gramene" id="Pp3c14_4570V3.2">
    <property type="protein sequence ID" value="Pp3c14_4570V3.2"/>
    <property type="gene ID" value="Pp3c14_4570"/>
</dbReference>
<dbReference type="PANTHER" id="PTHR31730">
    <property type="entry name" value="OS01G0873900 PROTEIN"/>
    <property type="match status" value="1"/>
</dbReference>
<dbReference type="EnsemblPlants" id="Pp3c14_4570V3.3">
    <property type="protein sequence ID" value="Pp3c14_4570V3.3"/>
    <property type="gene ID" value="Pp3c14_4570"/>
</dbReference>
<evidence type="ECO:0000259" key="3">
    <source>
        <dbReference type="Pfam" id="PF11961"/>
    </source>
</evidence>
<dbReference type="FunCoup" id="A0A7I4F4L6">
    <property type="interactions" value="2482"/>
</dbReference>
<sequence length="716" mass="79836">MGAACSRKCCRKKQPIDEEEVCKNVPHHRWPSLNNEKMTTLNPTVMVQNQLKASEKGKHDPPPAMADIISATGVQFTFGVNDHDLETVDSGEVAPVIDKDERNTDEKRRLSRILSGRASTVRNMTSIVAKKGASRVLGKAVEAFDNLGSSVANRAGPTFAAGVVPKGNKIGILAFEVANTIVKGSNLKQSLSEEEMKILTEETLGSEGVQLLVSTDYKELMSIAAADKRHELKVFTDEVVRFGNHCRDPQWHNLDRVFSRLIKDGAVPHQSKEEANRVMNDLMVLAQNTAELYHELHSLDRFRIDLKRKQQEEEFYSGNVARGAAIPEETVSLLKSEVKSQERHVKTLKRRSLWAKILEEVMEQLVDIVYYLYQEINENFGPDVFLEEAENGCTRKTGKLGTSGLALHYANIINQIDTLVTRPSSVPPNARDNLYQGLPPTMKAALRIRLQQNSNLDQMTIDELKSELYKILDWMVPVASNTTKAHHGFGWVGEWANTGSAADRKAMGYTEITLLQTLHHANQQKVEAYILELIVGLHHLVSRARKNMNKNSNVQLLPQKPPNKTQDKKPVELGRRKLVEPFVPPERNISPPPFEMFASVSLSNSPSFSNGFPNLPHHAPVTSSSSKLSQEDESTLSHVDSGSSSSPIFTPGLGMSEEFDSSVVLAEREQPKLSQNSSHSSSTAKKFELDQTIHKPRNSKVDPLRDDVHRVNEHSV</sequence>
<gene>
    <name evidence="4" type="primary">LOC112291383</name>
</gene>
<feature type="region of interest" description="Disordered" evidence="1">
    <location>
        <begin position="552"/>
        <end position="586"/>
    </location>
</feature>
<name>A0A7I4F4L6_PHYPA</name>
<dbReference type="EnsemblPlants" id="Pp3c14_4570V3.2">
    <property type="protein sequence ID" value="Pp3c14_4570V3.2"/>
    <property type="gene ID" value="Pp3c14_4570"/>
</dbReference>
<dbReference type="PANTHER" id="PTHR31730:SF32">
    <property type="entry name" value="PROTEIN PSK SIMULATOR 1"/>
    <property type="match status" value="1"/>
</dbReference>